<dbReference type="Proteomes" id="UP000503640">
    <property type="component" value="Unassembled WGS sequence"/>
</dbReference>
<evidence type="ECO:0000313" key="2">
    <source>
        <dbReference type="EMBL" id="GEJ57540.1"/>
    </source>
</evidence>
<dbReference type="Pfam" id="PF03992">
    <property type="entry name" value="ABM"/>
    <property type="match status" value="1"/>
</dbReference>
<organism evidence="2 3">
    <name type="scientific">Anaeromyxobacter diazotrophicus</name>
    <dbReference type="NCBI Taxonomy" id="2590199"/>
    <lineage>
        <taxon>Bacteria</taxon>
        <taxon>Pseudomonadati</taxon>
        <taxon>Myxococcota</taxon>
        <taxon>Myxococcia</taxon>
        <taxon>Myxococcales</taxon>
        <taxon>Cystobacterineae</taxon>
        <taxon>Anaeromyxobacteraceae</taxon>
        <taxon>Anaeromyxobacter</taxon>
    </lineage>
</organism>
<gene>
    <name evidence="2" type="ORF">AMYX_22810</name>
</gene>
<reference evidence="3" key="1">
    <citation type="journal article" date="2020" name="Appl. Environ. Microbiol.">
        <title>Diazotrophic Anaeromyxobacter Isolates from Soils.</title>
        <authorList>
            <person name="Masuda Y."/>
            <person name="Yamanaka H."/>
            <person name="Xu Z.X."/>
            <person name="Shiratori Y."/>
            <person name="Aono T."/>
            <person name="Amachi S."/>
            <person name="Senoo K."/>
            <person name="Itoh H."/>
        </authorList>
    </citation>
    <scope>NUCLEOTIDE SEQUENCE [LARGE SCALE GENOMIC DNA]</scope>
    <source>
        <strain evidence="3">R267</strain>
    </source>
</reference>
<dbReference type="InterPro" id="IPR007138">
    <property type="entry name" value="ABM_dom"/>
</dbReference>
<name>A0A7I9VN39_9BACT</name>
<evidence type="ECO:0000259" key="1">
    <source>
        <dbReference type="Pfam" id="PF03992"/>
    </source>
</evidence>
<protein>
    <recommendedName>
        <fullName evidence="1">ABM domain-containing protein</fullName>
    </recommendedName>
</protein>
<evidence type="ECO:0000313" key="3">
    <source>
        <dbReference type="Proteomes" id="UP000503640"/>
    </source>
</evidence>
<dbReference type="EMBL" id="BJTG01000005">
    <property type="protein sequence ID" value="GEJ57540.1"/>
    <property type="molecule type" value="Genomic_DNA"/>
</dbReference>
<accession>A0A7I9VN39</accession>
<proteinExistence type="predicted"/>
<keyword evidence="3" id="KW-1185">Reference proteome</keyword>
<dbReference type="SUPFAM" id="SSF54909">
    <property type="entry name" value="Dimeric alpha+beta barrel"/>
    <property type="match status" value="1"/>
</dbReference>
<dbReference type="InterPro" id="IPR011008">
    <property type="entry name" value="Dimeric_a/b-barrel"/>
</dbReference>
<feature type="domain" description="ABM" evidence="1">
    <location>
        <begin position="47"/>
        <end position="109"/>
    </location>
</feature>
<dbReference type="AlphaFoldDB" id="A0A7I9VN39"/>
<sequence length="144" mass="15779">MLGAVAVVGLGLGLAPGVRSGAEEPGLMAMSARKGQPVIARVWHGKTPRAKADAYEQYLTGAVTKFPSIRGNLGYQVLRIDGGPDGDAYTEFQVVSYWESLDAIRAYAGDDIRRTHDLPRDKEFLVGMEPYVRNYRLEVNALRP</sequence>
<comment type="caution">
    <text evidence="2">The sequence shown here is derived from an EMBL/GenBank/DDBJ whole genome shotgun (WGS) entry which is preliminary data.</text>
</comment>
<dbReference type="Gene3D" id="3.30.70.100">
    <property type="match status" value="1"/>
</dbReference>